<sequence length="127" mass="14230">MSITLNHTIVYARNRDASAGFLAEILGLPEPKPFGPFLAVQLENGVTLDFYSDDHQTRPEHYAFLVSETEFDCILARIQSRGLPYWADPFHRRQGEINTNDGGRGTYFEDPSGHNLEIITQPYGSGA</sequence>
<evidence type="ECO:0000259" key="1">
    <source>
        <dbReference type="PROSITE" id="PS51819"/>
    </source>
</evidence>
<dbReference type="PROSITE" id="PS51819">
    <property type="entry name" value="VOC"/>
    <property type="match status" value="1"/>
</dbReference>
<dbReference type="CDD" id="cd08351">
    <property type="entry name" value="ChaP_like"/>
    <property type="match status" value="1"/>
</dbReference>
<reference evidence="2 3" key="1">
    <citation type="journal article" date="2016" name="Gene">
        <title>PacBio SMRT assembly of a complex multi-replicon genome reveals chlorocatechol degradative operon in a region of genome plasticity.</title>
        <authorList>
            <person name="Ricker N."/>
            <person name="Shen S.Y."/>
            <person name="Goordial J."/>
            <person name="Jin S."/>
            <person name="Fulthorpe R.R."/>
        </authorList>
    </citation>
    <scope>NUCLEOTIDE SEQUENCE [LARGE SCALE GENOMIC DNA]</scope>
    <source>
        <strain evidence="2 3">OLGA172</strain>
    </source>
</reference>
<dbReference type="SUPFAM" id="SSF54593">
    <property type="entry name" value="Glyoxalase/Bleomycin resistance protein/Dihydroxybiphenyl dioxygenase"/>
    <property type="match status" value="1"/>
</dbReference>
<dbReference type="STRING" id="1804984.AYM40_32720"/>
<dbReference type="InterPro" id="IPR004360">
    <property type="entry name" value="Glyas_Fos-R_dOase_dom"/>
</dbReference>
<gene>
    <name evidence="2" type="ORF">AYM40_32720</name>
</gene>
<dbReference type="RefSeq" id="WP_063500118.1">
    <property type="nucleotide sequence ID" value="NZ_CP014579.1"/>
</dbReference>
<dbReference type="EMBL" id="CP014579">
    <property type="protein sequence ID" value="ANB76910.1"/>
    <property type="molecule type" value="Genomic_DNA"/>
</dbReference>
<dbReference type="Pfam" id="PF00903">
    <property type="entry name" value="Glyoxalase"/>
    <property type="match status" value="1"/>
</dbReference>
<evidence type="ECO:0000313" key="2">
    <source>
        <dbReference type="EMBL" id="ANB76910.1"/>
    </source>
</evidence>
<dbReference type="AlphaFoldDB" id="A0A160FUH6"/>
<feature type="domain" description="VOC" evidence="1">
    <location>
        <begin position="4"/>
        <end position="121"/>
    </location>
</feature>
<dbReference type="Gene3D" id="3.10.180.10">
    <property type="entry name" value="2,3-Dihydroxybiphenyl 1,2-Dioxygenase, domain 1"/>
    <property type="match status" value="1"/>
</dbReference>
<accession>A0A160FUH6</accession>
<dbReference type="InterPro" id="IPR037523">
    <property type="entry name" value="VOC_core"/>
</dbReference>
<keyword evidence="3" id="KW-1185">Reference proteome</keyword>
<dbReference type="KEGG" id="buz:AYM40_32720"/>
<organism evidence="2 3">
    <name type="scientific">Paraburkholderia phytofirmans OLGA172</name>
    <dbReference type="NCBI Taxonomy" id="1417228"/>
    <lineage>
        <taxon>Bacteria</taxon>
        <taxon>Pseudomonadati</taxon>
        <taxon>Pseudomonadota</taxon>
        <taxon>Betaproteobacteria</taxon>
        <taxon>Burkholderiales</taxon>
        <taxon>Burkholderiaceae</taxon>
        <taxon>Paraburkholderia</taxon>
    </lineage>
</organism>
<dbReference type="InterPro" id="IPR029068">
    <property type="entry name" value="Glyas_Bleomycin-R_OHBP_Dase"/>
</dbReference>
<name>A0A160FUH6_9BURK</name>
<protein>
    <submittedName>
        <fullName evidence="2">Bleomycin resistance protein</fullName>
    </submittedName>
</protein>
<dbReference type="OrthoDB" id="9812656at2"/>
<proteinExistence type="predicted"/>
<dbReference type="Proteomes" id="UP000076852">
    <property type="component" value="Chromosome 2"/>
</dbReference>
<evidence type="ECO:0000313" key="3">
    <source>
        <dbReference type="Proteomes" id="UP000076852"/>
    </source>
</evidence>